<sequence>MNDPPQASSTSAAPGTSRYRPLEDYALLGDGQSAALADRDGAIDWLCWPRFDSPAVFARLLGGTEESGHWTVHPAQGTHWTVSRGYLADTLVLVTTFETVTGRATLTDFLHTDGSRSPRAMYRIIECTSGEMAMRSDLQLRFDFGQLRPWIEAQGEAFSVRCGVHRVRLSCEGQIAHEIDDACVRSHFVLRQGERNALRLTHALEAEVSSAAPLPAWPDADVALDQTVAYWRGWISGVDMRSCPWAQSVRRSLLTLKALIYRPSGAMVAACTSSLPEVPGGSANWDYRYSWLRDGCFAMGAFLNAGLRDEAQRWLHWMFDAVGTSPDGVQTLYRVDGERQIPEWELGALEGYRYSQPVRVGNAASTQRQVDVIGEVLYGLSLARRAGLDVSARQRAVERQLADELTRCWHWRDSGMWESRGELRHYTWSKVMAWKGLRCALDAAQCDTRNGSIPPDPDEQKRHARLTKLCATIHGEVCREAWDAGLGSFVSFYGARDIDASLLLLPLVGFLPPDDGRMVGTVERIVAELDDGGLIRRWRRGAENQAGQDEGAFIACSCWLVDCLRLMGREAEARERLESVLRVANDVGLLAEEFDVGRACLSGNFPQALSHLGLITAALGLCGGVLDPGGG</sequence>
<dbReference type="InterPro" id="IPR012341">
    <property type="entry name" value="6hp_glycosidase-like_sf"/>
</dbReference>
<dbReference type="EMBL" id="FNZM01000027">
    <property type="protein sequence ID" value="SEK14194.1"/>
    <property type="molecule type" value="Genomic_DNA"/>
</dbReference>
<dbReference type="Gene3D" id="1.50.10.10">
    <property type="match status" value="1"/>
</dbReference>
<dbReference type="AlphaFoldDB" id="A0AAQ1GN76"/>
<dbReference type="RefSeq" id="WP_074987352.1">
    <property type="nucleotide sequence ID" value="NZ_CADFGN010000020.1"/>
</dbReference>
<evidence type="ECO:0000259" key="2">
    <source>
        <dbReference type="Pfam" id="PF19291"/>
    </source>
</evidence>
<protein>
    <submittedName>
        <fullName evidence="3">Glucoamylase (Glucan-1,4-alpha-glucosidase), GH15 family</fullName>
    </submittedName>
</protein>
<dbReference type="GO" id="GO:0005993">
    <property type="term" value="P:trehalose catabolic process"/>
    <property type="evidence" value="ECO:0007669"/>
    <property type="project" value="TreeGrafter"/>
</dbReference>
<name>A0AAQ1GN76_9BURK</name>
<dbReference type="SUPFAM" id="SSF48208">
    <property type="entry name" value="Six-hairpin glycosidases"/>
    <property type="match status" value="1"/>
</dbReference>
<accession>A0AAQ1GN76</accession>
<reference evidence="3 4" key="1">
    <citation type="submission" date="2016-10" db="EMBL/GenBank/DDBJ databases">
        <authorList>
            <person name="Varghese N."/>
            <person name="Submissions S."/>
        </authorList>
    </citation>
    <scope>NUCLEOTIDE SEQUENCE [LARGE SCALE GENOMIC DNA]</scope>
    <source>
        <strain evidence="3 4">LMG 22274</strain>
    </source>
</reference>
<dbReference type="Proteomes" id="UP000183529">
    <property type="component" value="Unassembled WGS sequence"/>
</dbReference>
<dbReference type="Pfam" id="PF00723">
    <property type="entry name" value="Glyco_hydro_15"/>
    <property type="match status" value="1"/>
</dbReference>
<dbReference type="GO" id="GO:0015927">
    <property type="term" value="F:trehalase activity"/>
    <property type="evidence" value="ECO:0007669"/>
    <property type="project" value="TreeGrafter"/>
</dbReference>
<dbReference type="Pfam" id="PF19291">
    <property type="entry name" value="TREH_N"/>
    <property type="match status" value="1"/>
</dbReference>
<organism evidence="3 4">
    <name type="scientific">Paraburkholderia tropica</name>
    <dbReference type="NCBI Taxonomy" id="92647"/>
    <lineage>
        <taxon>Bacteria</taxon>
        <taxon>Pseudomonadati</taxon>
        <taxon>Pseudomonadota</taxon>
        <taxon>Betaproteobacteria</taxon>
        <taxon>Burkholderiales</taxon>
        <taxon>Burkholderiaceae</taxon>
        <taxon>Paraburkholderia</taxon>
    </lineage>
</organism>
<dbReference type="InterPro" id="IPR011613">
    <property type="entry name" value="GH15-like"/>
</dbReference>
<dbReference type="PANTHER" id="PTHR31616">
    <property type="entry name" value="TREHALASE"/>
    <property type="match status" value="1"/>
</dbReference>
<dbReference type="PANTHER" id="PTHR31616:SF10">
    <property type="entry name" value="TREHALASE"/>
    <property type="match status" value="1"/>
</dbReference>
<feature type="domain" description="GH15-like" evidence="1">
    <location>
        <begin position="248"/>
        <end position="618"/>
    </location>
</feature>
<gene>
    <name evidence="3" type="ORF">SAMN05216550_12735</name>
</gene>
<evidence type="ECO:0000259" key="1">
    <source>
        <dbReference type="Pfam" id="PF00723"/>
    </source>
</evidence>
<proteinExistence type="predicted"/>
<dbReference type="InterPro" id="IPR008928">
    <property type="entry name" value="6-hairpin_glycosidase_sf"/>
</dbReference>
<comment type="caution">
    <text evidence="3">The sequence shown here is derived from an EMBL/GenBank/DDBJ whole genome shotgun (WGS) entry which is preliminary data.</text>
</comment>
<evidence type="ECO:0000313" key="3">
    <source>
        <dbReference type="EMBL" id="SEK14194.1"/>
    </source>
</evidence>
<feature type="domain" description="Trehalase-like N-terminal" evidence="2">
    <location>
        <begin position="20"/>
        <end position="173"/>
    </location>
</feature>
<evidence type="ECO:0000313" key="4">
    <source>
        <dbReference type="Proteomes" id="UP000183529"/>
    </source>
</evidence>
<dbReference type="InterPro" id="IPR045582">
    <property type="entry name" value="Trehalase-like_N"/>
</dbReference>